<dbReference type="VEuPathDB" id="PlasmoDB:PKNOH_S03316800"/>
<dbReference type="AlphaFoldDB" id="A0A1Y3DVU4"/>
<dbReference type="VEuPathDB" id="PlasmoDB:PKA1H_060006900"/>
<evidence type="ECO:0000313" key="3">
    <source>
        <dbReference type="Proteomes" id="UP000195012"/>
    </source>
</evidence>
<dbReference type="EMBL" id="NETL01000017">
    <property type="protein sequence ID" value="OTN68329.1"/>
    <property type="molecule type" value="Genomic_DNA"/>
</dbReference>
<organism evidence="2 3">
    <name type="scientific">Plasmodium knowlesi</name>
    <dbReference type="NCBI Taxonomy" id="5850"/>
    <lineage>
        <taxon>Eukaryota</taxon>
        <taxon>Sar</taxon>
        <taxon>Alveolata</taxon>
        <taxon>Apicomplexa</taxon>
        <taxon>Aconoidasida</taxon>
        <taxon>Haemosporida</taxon>
        <taxon>Plasmodiidae</taxon>
        <taxon>Plasmodium</taxon>
        <taxon>Plasmodium (Plasmodium)</taxon>
    </lineage>
</organism>
<dbReference type="eggNOG" id="ENOG502ST8N">
    <property type="taxonomic scope" value="Eukaryota"/>
</dbReference>
<reference evidence="2 3" key="1">
    <citation type="submission" date="2017-05" db="EMBL/GenBank/DDBJ databases">
        <title>PacBio assembly of a Plasmodium knowlesi genome sequence with Hi-C correction and manual annotation of the SICAvar gene family.</title>
        <authorList>
            <person name="Lapp S.A."/>
            <person name="Geraldo J.A."/>
            <person name="Chien J.-T."/>
            <person name="Ay F."/>
            <person name="Pakala S.B."/>
            <person name="Batugedara G."/>
            <person name="Humphrey J.C."/>
            <person name="Debarry J.D."/>
            <person name="Le Roch K.G."/>
            <person name="Galinski M.R."/>
            <person name="Kissinger J.C."/>
        </authorList>
    </citation>
    <scope>NUCLEOTIDE SEQUENCE [LARGE SCALE GENOMIC DNA]</scope>
    <source>
        <strain evidence="3">Malayan Strain Pk1 (A+)</strain>
    </source>
</reference>
<dbReference type="OrthoDB" id="376859at2759"/>
<comment type="caution">
    <text evidence="2">The sequence shown here is derived from an EMBL/GenBank/DDBJ whole genome shotgun (WGS) entry which is preliminary data.</text>
</comment>
<gene>
    <name evidence="2" type="ORF">PKNOH_S03316800</name>
</gene>
<feature type="compositionally biased region" description="Basic and acidic residues" evidence="1">
    <location>
        <begin position="51"/>
        <end position="60"/>
    </location>
</feature>
<name>A0A1Y3DVU4_PLAKN</name>
<dbReference type="VEuPathDB" id="PlasmoDB:PKNH_0602000"/>
<evidence type="ECO:0000313" key="2">
    <source>
        <dbReference type="EMBL" id="OTN68329.1"/>
    </source>
</evidence>
<proteinExistence type="predicted"/>
<sequence length="933" mass="108240">MWPPRRVIPWRGSRRMLSNTGEYSSSISRIFNKLNGELKERGSKGGGDNPPEGKKWQRHDGRHPSDLILKQFEGAINNIKLNKMFGRDLSYCMNILSKIEYFRGHPFWVKACNRLVKGYMLHRINTESYFIMANSLGKVDLLFGDGVKQRKQHNSERLTEEGAGSPLYSSSSPFMFISFDGHVTVEREKTTNGRRYHQVYNEIAFRFLLNLESINLDCISCVLNMFAKLNVREYNLLGYYLADYVMLEELRRAEGKENTSLEGIQWHTNGKRSNRMDQIRSSSNTRGKTTLLHVDRYNISKMVIILHSLAKLGVVHVEFLSLCSSILREHLMLLNSLDICNLMYSFSKMIPSWNGKNKYERVSLHRRVRSKSFQSYVDTVVKCTQVYTPRYRSTTNMHNTYNSLLRNDFEGQLNQLYREIEGEEVKLAMQIGSLIQREHVLGNFTALQISSLALSMAKLNLNFYGSFYAMNRKVHHLWKDFSLQNIADFLFGVNEKNISDEQVTLLLCYQFVRLIYEKYCSSFLMKRRDSFSQNHLNMVRQNSEHIYFFEKTKKRVHFLDAKDCSFVVRIFHSLAKSDILVGVCASSLDRPPGMYFPYDVYVWCENTGKKNGDSSDQGGEELINPPYQHTAEDPCCYGEDMGNAPWEKLNEYPNGANPTFRSFEENADLIRWHTMRTLHHVIWQHLDLLPFESKSMLCYFCLHVLDFMLPMRGYAQLDGYPCGESAPQNGNSFHLHRSGKTKVPKFPERSILSQISRSLFARLFFHVWESMDNNSLSEVTMRQIHMCILSFYLDVMGLVPKRCAPPDHMPSVRYITSLDWTDTNISLKKEPPAKFSEDIFLYFSMEILQKLNDFLDLVRVRSCQQKEMTLTSRTHAEVYNCLRRMVDELNGSGKRGVLHSSEVIVGPFVLDCVLEPKEREGENTPSQYDAALV</sequence>
<dbReference type="OMA" id="YMLHRIN"/>
<dbReference type="Proteomes" id="UP000195012">
    <property type="component" value="Unassembled WGS sequence"/>
</dbReference>
<evidence type="ECO:0000256" key="1">
    <source>
        <dbReference type="SAM" id="MobiDB-lite"/>
    </source>
</evidence>
<protein>
    <submittedName>
        <fullName evidence="2">Uncharacterized protein</fullName>
    </submittedName>
</protein>
<feature type="region of interest" description="Disordered" evidence="1">
    <location>
        <begin position="38"/>
        <end position="60"/>
    </location>
</feature>
<accession>A0A1Y3DVU4</accession>